<organism evidence="1 2">
    <name type="scientific">Actinoplanes digitatis</name>
    <dbReference type="NCBI Taxonomy" id="1868"/>
    <lineage>
        <taxon>Bacteria</taxon>
        <taxon>Bacillati</taxon>
        <taxon>Actinomycetota</taxon>
        <taxon>Actinomycetes</taxon>
        <taxon>Micromonosporales</taxon>
        <taxon>Micromonosporaceae</taxon>
        <taxon>Actinoplanes</taxon>
    </lineage>
</organism>
<protein>
    <submittedName>
        <fullName evidence="1">Uncharacterized protein</fullName>
    </submittedName>
</protein>
<name>A0A7W7HSS6_9ACTN</name>
<reference evidence="1 2" key="1">
    <citation type="submission" date="2020-08" db="EMBL/GenBank/DDBJ databases">
        <title>Sequencing the genomes of 1000 actinobacteria strains.</title>
        <authorList>
            <person name="Klenk H.-P."/>
        </authorList>
    </citation>
    <scope>NUCLEOTIDE SEQUENCE [LARGE SCALE GENOMIC DNA]</scope>
    <source>
        <strain evidence="1 2">DSM 43149</strain>
    </source>
</reference>
<proteinExistence type="predicted"/>
<dbReference type="EMBL" id="JACHNH010000001">
    <property type="protein sequence ID" value="MBB4760122.1"/>
    <property type="molecule type" value="Genomic_DNA"/>
</dbReference>
<sequence length="112" mass="12263">MTSLPDAERDANEVVQLLAGFAELLRRREFVLDDDTQAMLGLALEGGVSAARVLEYLRALQGSGDGVAVAVPARLGPWRHWVPPRGDLFGEMAGAPRIKEMPRPRRRCDPGE</sequence>
<gene>
    <name evidence="1" type="ORF">BJ971_000678</name>
</gene>
<accession>A0A7W7HSS6</accession>
<dbReference type="RefSeq" id="WP_239087893.1">
    <property type="nucleotide sequence ID" value="NZ_BOMK01000095.1"/>
</dbReference>
<dbReference type="Proteomes" id="UP000578112">
    <property type="component" value="Unassembled WGS sequence"/>
</dbReference>
<evidence type="ECO:0000313" key="2">
    <source>
        <dbReference type="Proteomes" id="UP000578112"/>
    </source>
</evidence>
<dbReference type="AlphaFoldDB" id="A0A7W7HSS6"/>
<comment type="caution">
    <text evidence="1">The sequence shown here is derived from an EMBL/GenBank/DDBJ whole genome shotgun (WGS) entry which is preliminary data.</text>
</comment>
<evidence type="ECO:0000313" key="1">
    <source>
        <dbReference type="EMBL" id="MBB4760122.1"/>
    </source>
</evidence>
<keyword evidence="2" id="KW-1185">Reference proteome</keyword>